<evidence type="ECO:0000313" key="2">
    <source>
        <dbReference type="EMBL" id="MFC5728721.1"/>
    </source>
</evidence>
<dbReference type="RefSeq" id="WP_136430922.1">
    <property type="nucleotide sequence ID" value="NZ_JBHSNS010000002.1"/>
</dbReference>
<accession>A0ABW0ZCK9</accession>
<dbReference type="SUPFAM" id="SSF48452">
    <property type="entry name" value="TPR-like"/>
    <property type="match status" value="1"/>
</dbReference>
<dbReference type="Proteomes" id="UP001596072">
    <property type="component" value="Unassembled WGS sequence"/>
</dbReference>
<gene>
    <name evidence="2" type="ORF">ACFPQB_07310</name>
</gene>
<dbReference type="Gene3D" id="1.25.40.10">
    <property type="entry name" value="Tetratricopeptide repeat domain"/>
    <property type="match status" value="1"/>
</dbReference>
<dbReference type="EMBL" id="JBHSNS010000002">
    <property type="protein sequence ID" value="MFC5728721.1"/>
    <property type="molecule type" value="Genomic_DNA"/>
</dbReference>
<reference evidence="3" key="1">
    <citation type="journal article" date="2019" name="Int. J. Syst. Evol. Microbiol.">
        <title>The Global Catalogue of Microorganisms (GCM) 10K type strain sequencing project: providing services to taxonomists for standard genome sequencing and annotation.</title>
        <authorList>
            <consortium name="The Broad Institute Genomics Platform"/>
            <consortium name="The Broad Institute Genome Sequencing Center for Infectious Disease"/>
            <person name="Wu L."/>
            <person name="Ma J."/>
        </authorList>
    </citation>
    <scope>NUCLEOTIDE SEQUENCE [LARGE SCALE GENOMIC DNA]</scope>
    <source>
        <strain evidence="3">YIM 94188</strain>
    </source>
</reference>
<dbReference type="InterPro" id="IPR011990">
    <property type="entry name" value="TPR-like_helical_dom_sf"/>
</dbReference>
<evidence type="ECO:0000313" key="3">
    <source>
        <dbReference type="Proteomes" id="UP001596072"/>
    </source>
</evidence>
<protein>
    <recommendedName>
        <fullName evidence="4">Tetratricopeptide repeat protein</fullName>
    </recommendedName>
</protein>
<sequence>MSRHPQLRRTLLLAGILPGVLTIAFGLKVALMLQDNAGGRSAFDRGDYDAAQVAFADTRSLNWLESWIAPFDEGTAHHAAGGYDAAVPDYEAALEHVPHREECTVRINLALAHEAIGDQHAEEMDSEAAIESWQTGVDVLAEGGCPDESGRGEEQTADAETLDERLRQKLQQQEQQPQQQPQQPQEEQPDSGEGQEDPREERLERNNERGLEQRREDQELYEDLERYEDGDSSRPDTW</sequence>
<proteinExistence type="predicted"/>
<feature type="compositionally biased region" description="Low complexity" evidence="1">
    <location>
        <begin position="171"/>
        <end position="186"/>
    </location>
</feature>
<feature type="compositionally biased region" description="Basic and acidic residues" evidence="1">
    <location>
        <begin position="196"/>
        <end position="238"/>
    </location>
</feature>
<comment type="caution">
    <text evidence="2">The sequence shown here is derived from an EMBL/GenBank/DDBJ whole genome shotgun (WGS) entry which is preliminary data.</text>
</comment>
<feature type="region of interest" description="Disordered" evidence="1">
    <location>
        <begin position="140"/>
        <end position="238"/>
    </location>
</feature>
<evidence type="ECO:0008006" key="4">
    <source>
        <dbReference type="Google" id="ProtNLM"/>
    </source>
</evidence>
<evidence type="ECO:0000256" key="1">
    <source>
        <dbReference type="SAM" id="MobiDB-lite"/>
    </source>
</evidence>
<keyword evidence="3" id="KW-1185">Reference proteome</keyword>
<organism evidence="2 3">
    <name type="scientific">Nocardioides vastitatis</name>
    <dbReference type="NCBI Taxonomy" id="2568655"/>
    <lineage>
        <taxon>Bacteria</taxon>
        <taxon>Bacillati</taxon>
        <taxon>Actinomycetota</taxon>
        <taxon>Actinomycetes</taxon>
        <taxon>Propionibacteriales</taxon>
        <taxon>Nocardioidaceae</taxon>
        <taxon>Nocardioides</taxon>
    </lineage>
</organism>
<name>A0ABW0ZCK9_9ACTN</name>